<gene>
    <name evidence="8" type="primary">LOC124294103</name>
</gene>
<comment type="subcellular location">
    <subcellularLocation>
        <location evidence="1 6">Cell membrane</location>
        <topology evidence="1 6">Multi-pass membrane protein</topology>
    </subcellularLocation>
</comment>
<evidence type="ECO:0000256" key="6">
    <source>
        <dbReference type="RuleBase" id="RU363108"/>
    </source>
</evidence>
<evidence type="ECO:0000256" key="2">
    <source>
        <dbReference type="ARBA" id="ARBA00022475"/>
    </source>
</evidence>
<dbReference type="GeneID" id="124294103"/>
<keyword evidence="7" id="KW-1185">Reference proteome</keyword>
<dbReference type="InterPro" id="IPR013604">
    <property type="entry name" value="7TM_chemorcpt"/>
</dbReference>
<evidence type="ECO:0000256" key="3">
    <source>
        <dbReference type="ARBA" id="ARBA00022692"/>
    </source>
</evidence>
<name>A0ABM3G0X7_NEOLC</name>
<feature type="transmembrane region" description="Helical" evidence="6">
    <location>
        <begin position="41"/>
        <end position="62"/>
    </location>
</feature>
<evidence type="ECO:0000313" key="7">
    <source>
        <dbReference type="Proteomes" id="UP000829291"/>
    </source>
</evidence>
<evidence type="ECO:0000256" key="1">
    <source>
        <dbReference type="ARBA" id="ARBA00004651"/>
    </source>
</evidence>
<keyword evidence="3 6" id="KW-0812">Transmembrane</keyword>
<sequence>MPRISMKNILQPSQILAFIFGYCPFWKSAGENVYHRSVLGTILQVVNILLTLTTLSYIVGFYLPEAFGSRHECSSLKNCSQLIIHASHLALLLWLTVDRLIFASATLRCLNLTHELNEELGCLSPPKQRPISFQLTIVWTVAYLIGLPFPVNNDFMEIAWYCSKFLTMYCETLALEFVTVPSVALNTINGLLETWQRTGNCNVNDLTRLQSLYLKAAYVSEVVNDSFGFCWLVSLLAASIQIVLPFKTLFKVLDDLIVIDHRIPSTADYVHYAYLFLVLATSVLRYFQIYYTLDQPSSKRIKTVSILRELMNKHSENELSTKMNDFIFQVTLRSMEFSSGGFFGINLQRFAEVVGMWLTLLVIMIQLTEA</sequence>
<evidence type="ECO:0000256" key="5">
    <source>
        <dbReference type="ARBA" id="ARBA00023136"/>
    </source>
</evidence>
<feature type="transmembrane region" description="Helical" evidence="6">
    <location>
        <begin position="229"/>
        <end position="250"/>
    </location>
</feature>
<keyword evidence="6" id="KW-0675">Receptor</keyword>
<comment type="caution">
    <text evidence="6">Lacks conserved residue(s) required for the propagation of feature annotation.</text>
</comment>
<dbReference type="Proteomes" id="UP000829291">
    <property type="component" value="Chromosome 4"/>
</dbReference>
<comment type="similarity">
    <text evidence="6">Belongs to the insect chemoreceptor superfamily. Gustatory receptor (GR) family.</text>
</comment>
<feature type="transmembrane region" description="Helical" evidence="6">
    <location>
        <begin position="270"/>
        <end position="293"/>
    </location>
</feature>
<evidence type="ECO:0000256" key="4">
    <source>
        <dbReference type="ARBA" id="ARBA00022989"/>
    </source>
</evidence>
<feature type="transmembrane region" description="Helical" evidence="6">
    <location>
        <begin position="82"/>
        <end position="102"/>
    </location>
</feature>
<keyword evidence="6" id="KW-0807">Transducer</keyword>
<dbReference type="RefSeq" id="XP_046593926.1">
    <property type="nucleotide sequence ID" value="XM_046737970.1"/>
</dbReference>
<comment type="function">
    <text evidence="6">Gustatory receptor which mediates acceptance or avoidance behavior, depending on its substrates.</text>
</comment>
<organism evidence="7 8">
    <name type="scientific">Neodiprion lecontei</name>
    <name type="common">Redheaded pine sawfly</name>
    <dbReference type="NCBI Taxonomy" id="441921"/>
    <lineage>
        <taxon>Eukaryota</taxon>
        <taxon>Metazoa</taxon>
        <taxon>Ecdysozoa</taxon>
        <taxon>Arthropoda</taxon>
        <taxon>Hexapoda</taxon>
        <taxon>Insecta</taxon>
        <taxon>Pterygota</taxon>
        <taxon>Neoptera</taxon>
        <taxon>Endopterygota</taxon>
        <taxon>Hymenoptera</taxon>
        <taxon>Tenthredinoidea</taxon>
        <taxon>Diprionidae</taxon>
        <taxon>Diprioninae</taxon>
        <taxon>Neodiprion</taxon>
    </lineage>
</organism>
<dbReference type="Pfam" id="PF08395">
    <property type="entry name" value="7tm_7"/>
    <property type="match status" value="1"/>
</dbReference>
<keyword evidence="5 6" id="KW-0472">Membrane</keyword>
<accession>A0ABM3G0X7</accession>
<protein>
    <recommendedName>
        <fullName evidence="6">Gustatory receptor</fullName>
    </recommendedName>
</protein>
<reference evidence="8" key="1">
    <citation type="submission" date="2025-08" db="UniProtKB">
        <authorList>
            <consortium name="RefSeq"/>
        </authorList>
    </citation>
    <scope>IDENTIFICATION</scope>
    <source>
        <tissue evidence="8">Thorax and Abdomen</tissue>
    </source>
</reference>
<proteinExistence type="inferred from homology"/>
<evidence type="ECO:0000313" key="8">
    <source>
        <dbReference type="RefSeq" id="XP_046593926.1"/>
    </source>
</evidence>
<keyword evidence="4 6" id="KW-1133">Transmembrane helix</keyword>
<keyword evidence="2 6" id="KW-1003">Cell membrane</keyword>